<dbReference type="AlphaFoldDB" id="W6QEZ6"/>
<sequence length="49" mass="5184">MAIRIEQGPESTVAELVRLAEEKGGRVMADVATNLISIVMVCAVTLQGI</sequence>
<evidence type="ECO:0000313" key="2">
    <source>
        <dbReference type="Proteomes" id="UP000030686"/>
    </source>
</evidence>
<accession>W6QEZ6</accession>
<proteinExistence type="predicted"/>
<organism evidence="1 2">
    <name type="scientific">Penicillium roqueforti (strain FM164)</name>
    <dbReference type="NCBI Taxonomy" id="1365484"/>
    <lineage>
        <taxon>Eukaryota</taxon>
        <taxon>Fungi</taxon>
        <taxon>Dikarya</taxon>
        <taxon>Ascomycota</taxon>
        <taxon>Pezizomycotina</taxon>
        <taxon>Eurotiomycetes</taxon>
        <taxon>Eurotiomycetidae</taxon>
        <taxon>Eurotiales</taxon>
        <taxon>Aspergillaceae</taxon>
        <taxon>Penicillium</taxon>
    </lineage>
</organism>
<keyword evidence="2" id="KW-1185">Reference proteome</keyword>
<gene>
    <name evidence="1" type="ORF">PROQFM164_S04g000189</name>
</gene>
<protein>
    <submittedName>
        <fullName evidence="1">Genomic scaffold, ProqFM164S04</fullName>
    </submittedName>
</protein>
<reference evidence="1" key="1">
    <citation type="journal article" date="2014" name="Nat. Commun.">
        <title>Multiple recent horizontal transfers of a large genomic region in cheese making fungi.</title>
        <authorList>
            <person name="Cheeseman K."/>
            <person name="Ropars J."/>
            <person name="Renault P."/>
            <person name="Dupont J."/>
            <person name="Gouzy J."/>
            <person name="Branca A."/>
            <person name="Abraham A.L."/>
            <person name="Ceppi M."/>
            <person name="Conseiller E."/>
            <person name="Debuchy R."/>
            <person name="Malagnac F."/>
            <person name="Goarin A."/>
            <person name="Silar P."/>
            <person name="Lacoste S."/>
            <person name="Sallet E."/>
            <person name="Bensimon A."/>
            <person name="Giraud T."/>
            <person name="Brygoo Y."/>
        </authorList>
    </citation>
    <scope>NUCLEOTIDE SEQUENCE [LARGE SCALE GENOMIC DNA]</scope>
    <source>
        <strain evidence="1">FM164</strain>
    </source>
</reference>
<dbReference type="Proteomes" id="UP000030686">
    <property type="component" value="Unassembled WGS sequence"/>
</dbReference>
<dbReference type="OrthoDB" id="10376037at2759"/>
<dbReference type="EMBL" id="HG792018">
    <property type="protein sequence ID" value="CDM35308.1"/>
    <property type="molecule type" value="Genomic_DNA"/>
</dbReference>
<evidence type="ECO:0000313" key="1">
    <source>
        <dbReference type="EMBL" id="CDM35308.1"/>
    </source>
</evidence>
<name>W6QEZ6_PENRF</name>